<evidence type="ECO:0000256" key="4">
    <source>
        <dbReference type="ARBA" id="ARBA00015486"/>
    </source>
</evidence>
<dbReference type="Gene3D" id="3.40.50.10210">
    <property type="match status" value="1"/>
</dbReference>
<dbReference type="AlphaFoldDB" id="A0A523W2Y3"/>
<protein>
    <recommendedName>
        <fullName evidence="4">Nicotinate-nucleotide--dimethylbenzimidazole phosphoribosyltransferase</fullName>
        <ecNumber evidence="3">2.4.2.21</ecNumber>
    </recommendedName>
    <alternativeName>
        <fullName evidence="8">N(1)-alpha-phosphoribosyltransferase</fullName>
    </alternativeName>
</protein>
<dbReference type="EC" id="2.4.2.21" evidence="3"/>
<keyword evidence="7 10" id="KW-0808">Transferase</keyword>
<evidence type="ECO:0000256" key="2">
    <source>
        <dbReference type="ARBA" id="ARBA00007110"/>
    </source>
</evidence>
<accession>A0A523W2Y3</accession>
<evidence type="ECO:0000256" key="1">
    <source>
        <dbReference type="ARBA" id="ARBA00005049"/>
    </source>
</evidence>
<evidence type="ECO:0000313" key="10">
    <source>
        <dbReference type="EMBL" id="TET61388.1"/>
    </source>
</evidence>
<dbReference type="Pfam" id="PF02277">
    <property type="entry name" value="DBI_PRT"/>
    <property type="match status" value="1"/>
</dbReference>
<dbReference type="InterPro" id="IPR036087">
    <property type="entry name" value="Nict_dMeBzImd_PRibTrfase_sf"/>
</dbReference>
<evidence type="ECO:0000256" key="5">
    <source>
        <dbReference type="ARBA" id="ARBA00022573"/>
    </source>
</evidence>
<comment type="catalytic activity">
    <reaction evidence="9">
        <text>5,6-dimethylbenzimidazole + nicotinate beta-D-ribonucleotide = alpha-ribazole 5'-phosphate + nicotinate + H(+)</text>
        <dbReference type="Rhea" id="RHEA:11196"/>
        <dbReference type="ChEBI" id="CHEBI:15378"/>
        <dbReference type="ChEBI" id="CHEBI:15890"/>
        <dbReference type="ChEBI" id="CHEBI:32544"/>
        <dbReference type="ChEBI" id="CHEBI:57502"/>
        <dbReference type="ChEBI" id="CHEBI:57918"/>
        <dbReference type="EC" id="2.4.2.21"/>
    </reaction>
</comment>
<reference evidence="10 11" key="1">
    <citation type="submission" date="2019-03" db="EMBL/GenBank/DDBJ databases">
        <title>Metabolic potential of uncultured bacteria and archaea associated with petroleum seepage in deep-sea sediments.</title>
        <authorList>
            <person name="Dong X."/>
            <person name="Hubert C."/>
        </authorList>
    </citation>
    <scope>NUCLEOTIDE SEQUENCE [LARGE SCALE GENOMIC DNA]</scope>
    <source>
        <strain evidence="10">E29_bin52</strain>
    </source>
</reference>
<comment type="caution">
    <text evidence="10">The sequence shown here is derived from an EMBL/GenBank/DDBJ whole genome shotgun (WGS) entry which is preliminary data.</text>
</comment>
<dbReference type="Proteomes" id="UP000319130">
    <property type="component" value="Unassembled WGS sequence"/>
</dbReference>
<comment type="similarity">
    <text evidence="2">Belongs to the CobT family.</text>
</comment>
<dbReference type="GO" id="GO:0009236">
    <property type="term" value="P:cobalamin biosynthetic process"/>
    <property type="evidence" value="ECO:0007669"/>
    <property type="project" value="UniProtKB-KW"/>
</dbReference>
<evidence type="ECO:0000256" key="3">
    <source>
        <dbReference type="ARBA" id="ARBA00011991"/>
    </source>
</evidence>
<dbReference type="PANTHER" id="PTHR43463:SF1">
    <property type="entry name" value="NICOTINATE-NUCLEOTIDE--DIMETHYLBENZIMIDAZOLE PHOSPHORIBOSYLTRANSFERASE"/>
    <property type="match status" value="1"/>
</dbReference>
<comment type="pathway">
    <text evidence="1">Nucleoside biosynthesis; alpha-ribazole biosynthesis; alpha-ribazole from 5,6-dimethylbenzimidazole: step 1/2.</text>
</comment>
<dbReference type="GO" id="GO:0008939">
    <property type="term" value="F:nicotinate-nucleotide-dimethylbenzimidazole phosphoribosyltransferase activity"/>
    <property type="evidence" value="ECO:0007669"/>
    <property type="project" value="UniProtKB-EC"/>
</dbReference>
<sequence>MKRITETLERIRPIDTGILEETQRRLDGLTKPRGSLGRLEELAKIVVAVTGKKSPTLAKKVVFTMVGDHGVASEGVSAYPQGVTLQMVYNFLQEGAAINVLARAVEAKVLIIDMGVAGKIKTKKKIINKKVAHGTQNMMKGPAMTRDEAIQSIRAGIDVFEEEAATSGIDIAGTGDMGIANTTSSSAIVACITGS</sequence>
<dbReference type="InterPro" id="IPR023195">
    <property type="entry name" value="Nict_dMeBzImd_PRibTrfase_N"/>
</dbReference>
<proteinExistence type="inferred from homology"/>
<dbReference type="EMBL" id="SOIZ01000250">
    <property type="protein sequence ID" value="TET61388.1"/>
    <property type="molecule type" value="Genomic_DNA"/>
</dbReference>
<organism evidence="10 11">
    <name type="scientific">Aerophobetes bacterium</name>
    <dbReference type="NCBI Taxonomy" id="2030807"/>
    <lineage>
        <taxon>Bacteria</taxon>
        <taxon>Candidatus Aerophobota</taxon>
    </lineage>
</organism>
<name>A0A523W2Y3_UNCAE</name>
<keyword evidence="5" id="KW-0169">Cobalamin biosynthesis</keyword>
<evidence type="ECO:0000256" key="6">
    <source>
        <dbReference type="ARBA" id="ARBA00022676"/>
    </source>
</evidence>
<gene>
    <name evidence="10" type="ORF">E3J48_05645</name>
</gene>
<dbReference type="SUPFAM" id="SSF52733">
    <property type="entry name" value="Nicotinate mononucleotide:5,6-dimethylbenzimidazole phosphoribosyltransferase (CobT)"/>
    <property type="match status" value="1"/>
</dbReference>
<dbReference type="PANTHER" id="PTHR43463">
    <property type="entry name" value="NICOTINATE-NUCLEOTIDE--DIMETHYLBENZIMIDAZOLE PHOSPHORIBOSYLTRANSFERASE"/>
    <property type="match status" value="1"/>
</dbReference>
<evidence type="ECO:0000256" key="7">
    <source>
        <dbReference type="ARBA" id="ARBA00022679"/>
    </source>
</evidence>
<evidence type="ECO:0000256" key="9">
    <source>
        <dbReference type="ARBA" id="ARBA00047340"/>
    </source>
</evidence>
<dbReference type="InterPro" id="IPR003200">
    <property type="entry name" value="Nict_dMeBzImd_PRibTrfase"/>
</dbReference>
<dbReference type="CDD" id="cd02439">
    <property type="entry name" value="DMB-PRT_CobT"/>
    <property type="match status" value="1"/>
</dbReference>
<dbReference type="UniPathway" id="UPA00061">
    <property type="reaction ID" value="UER00516"/>
</dbReference>
<evidence type="ECO:0000256" key="8">
    <source>
        <dbReference type="ARBA" id="ARBA00030686"/>
    </source>
</evidence>
<evidence type="ECO:0000313" key="11">
    <source>
        <dbReference type="Proteomes" id="UP000319130"/>
    </source>
</evidence>
<keyword evidence="6 10" id="KW-0328">Glycosyltransferase</keyword>
<dbReference type="Gene3D" id="1.10.1610.10">
    <property type="match status" value="1"/>
</dbReference>